<evidence type="ECO:0000256" key="1">
    <source>
        <dbReference type="ARBA" id="ARBA00004141"/>
    </source>
</evidence>
<comment type="caution">
    <text evidence="7">The sequence shown here is derived from an EMBL/GenBank/DDBJ whole genome shotgun (WGS) entry which is preliminary data.</text>
</comment>
<evidence type="ECO:0000256" key="2">
    <source>
        <dbReference type="ARBA" id="ARBA00022692"/>
    </source>
</evidence>
<evidence type="ECO:0000256" key="4">
    <source>
        <dbReference type="ARBA" id="ARBA00023136"/>
    </source>
</evidence>
<dbReference type="InterPro" id="IPR013525">
    <property type="entry name" value="ABC2_TM"/>
</dbReference>
<dbReference type="PANTHER" id="PTHR19229">
    <property type="entry name" value="ATP-BINDING CASSETTE TRANSPORTER SUBFAMILY A ABCA"/>
    <property type="match status" value="1"/>
</dbReference>
<gene>
    <name evidence="7" type="ORF">GOODEAATRI_021457</name>
</gene>
<accession>A0ABV0P6Q0</accession>
<dbReference type="Proteomes" id="UP001476798">
    <property type="component" value="Unassembled WGS sequence"/>
</dbReference>
<protein>
    <recommendedName>
        <fullName evidence="6">ABC-2 type transporter transmembrane domain-containing protein</fullName>
    </recommendedName>
</protein>
<keyword evidence="4 5" id="KW-0472">Membrane</keyword>
<feature type="transmembrane region" description="Helical" evidence="5">
    <location>
        <begin position="114"/>
        <end position="138"/>
    </location>
</feature>
<sequence length="215" mass="24758">MIHQALYLLEENKFWAGVVFMDMYPWTTSVPPHVKYKIRMDIDAVERTNKIKDSESHALSSFFCSFMITLNRCFPMFMVLAWIYSVSMTVKSIVLEKELRLKETLKAMGVDNGVIWYTWFIDSFILMTASTVLLTAIIMGGKVLNYSDPLLVFFFLLTFTVATIMQCFLMSAFFNKANLAAACSGIIYFTLYLPHILCFAWQDRITKNMKLAAVC</sequence>
<evidence type="ECO:0000256" key="3">
    <source>
        <dbReference type="ARBA" id="ARBA00022989"/>
    </source>
</evidence>
<evidence type="ECO:0000256" key="5">
    <source>
        <dbReference type="SAM" id="Phobius"/>
    </source>
</evidence>
<dbReference type="Pfam" id="PF12698">
    <property type="entry name" value="ABC2_membrane_3"/>
    <property type="match status" value="1"/>
</dbReference>
<reference evidence="7 8" key="1">
    <citation type="submission" date="2021-06" db="EMBL/GenBank/DDBJ databases">
        <authorList>
            <person name="Palmer J.M."/>
        </authorList>
    </citation>
    <scope>NUCLEOTIDE SEQUENCE [LARGE SCALE GENOMIC DNA]</scope>
    <source>
        <strain evidence="7 8">GA_2019</strain>
        <tissue evidence="7">Muscle</tissue>
    </source>
</reference>
<proteinExistence type="predicted"/>
<keyword evidence="2 5" id="KW-0812">Transmembrane</keyword>
<keyword evidence="3 5" id="KW-1133">Transmembrane helix</keyword>
<organism evidence="7 8">
    <name type="scientific">Goodea atripinnis</name>
    <dbReference type="NCBI Taxonomy" id="208336"/>
    <lineage>
        <taxon>Eukaryota</taxon>
        <taxon>Metazoa</taxon>
        <taxon>Chordata</taxon>
        <taxon>Craniata</taxon>
        <taxon>Vertebrata</taxon>
        <taxon>Euteleostomi</taxon>
        <taxon>Actinopterygii</taxon>
        <taxon>Neopterygii</taxon>
        <taxon>Teleostei</taxon>
        <taxon>Neoteleostei</taxon>
        <taxon>Acanthomorphata</taxon>
        <taxon>Ovalentaria</taxon>
        <taxon>Atherinomorphae</taxon>
        <taxon>Cyprinodontiformes</taxon>
        <taxon>Goodeidae</taxon>
        <taxon>Goodea</taxon>
    </lineage>
</organism>
<comment type="subcellular location">
    <subcellularLocation>
        <location evidence="1">Membrane</location>
        <topology evidence="1">Multi-pass membrane protein</topology>
    </subcellularLocation>
</comment>
<name>A0ABV0P6Q0_9TELE</name>
<dbReference type="InterPro" id="IPR026082">
    <property type="entry name" value="ABCA"/>
</dbReference>
<evidence type="ECO:0000259" key="6">
    <source>
        <dbReference type="Pfam" id="PF12698"/>
    </source>
</evidence>
<keyword evidence="8" id="KW-1185">Reference proteome</keyword>
<evidence type="ECO:0000313" key="7">
    <source>
        <dbReference type="EMBL" id="MEQ2179129.1"/>
    </source>
</evidence>
<feature type="transmembrane region" description="Helical" evidence="5">
    <location>
        <begin position="179"/>
        <end position="201"/>
    </location>
</feature>
<evidence type="ECO:0000313" key="8">
    <source>
        <dbReference type="Proteomes" id="UP001476798"/>
    </source>
</evidence>
<feature type="domain" description="ABC-2 type transporter transmembrane" evidence="6">
    <location>
        <begin position="73"/>
        <end position="191"/>
    </location>
</feature>
<dbReference type="EMBL" id="JAHRIO010062066">
    <property type="protein sequence ID" value="MEQ2179129.1"/>
    <property type="molecule type" value="Genomic_DNA"/>
</dbReference>
<feature type="transmembrane region" description="Helical" evidence="5">
    <location>
        <begin position="73"/>
        <end position="94"/>
    </location>
</feature>
<dbReference type="PANTHER" id="PTHR19229:SF190">
    <property type="entry name" value="RETINAL-SPECIFIC PHOSPHOLIPID-TRANSPORTING ATPASE ABCA4"/>
    <property type="match status" value="1"/>
</dbReference>
<feature type="transmembrane region" description="Helical" evidence="5">
    <location>
        <begin position="150"/>
        <end position="173"/>
    </location>
</feature>